<dbReference type="AlphaFoldDB" id="A0A2S4HI95"/>
<dbReference type="InterPro" id="IPR051340">
    <property type="entry name" value="Haloalkane_dehalogenase"/>
</dbReference>
<evidence type="ECO:0000313" key="3">
    <source>
        <dbReference type="EMBL" id="POP53708.1"/>
    </source>
</evidence>
<dbReference type="NCBIfam" id="NF002043">
    <property type="entry name" value="PRK00870.1"/>
    <property type="match status" value="1"/>
</dbReference>
<dbReference type="RefSeq" id="WP_103683468.1">
    <property type="nucleotide sequence ID" value="NZ_PQGG01000012.1"/>
</dbReference>
<dbReference type="Pfam" id="PF00561">
    <property type="entry name" value="Abhydrolase_1"/>
    <property type="match status" value="1"/>
</dbReference>
<dbReference type="PANTHER" id="PTHR42977:SF3">
    <property type="entry name" value="AB HYDROLASE-1 DOMAIN-CONTAINING PROTEIN"/>
    <property type="match status" value="1"/>
</dbReference>
<dbReference type="PANTHER" id="PTHR42977">
    <property type="entry name" value="HYDROLASE-RELATED"/>
    <property type="match status" value="1"/>
</dbReference>
<evidence type="ECO:0000259" key="2">
    <source>
        <dbReference type="Pfam" id="PF00561"/>
    </source>
</evidence>
<reference evidence="3" key="1">
    <citation type="submission" date="2018-01" db="EMBL/GenBank/DDBJ databases">
        <authorList>
            <person name="Yu X.-D."/>
        </authorList>
    </citation>
    <scope>NUCLEOTIDE SEQUENCE</scope>
    <source>
        <strain evidence="3">ZX-21</strain>
    </source>
</reference>
<dbReference type="OrthoDB" id="9780765at2"/>
<protein>
    <submittedName>
        <fullName evidence="3">Haloalkane dehalogenase</fullName>
        <ecNumber evidence="3">3.8.1.5</ecNumber>
    </submittedName>
</protein>
<feature type="domain" description="AB hydrolase-1" evidence="2">
    <location>
        <begin position="47"/>
        <end position="164"/>
    </location>
</feature>
<organism evidence="3 4">
    <name type="scientific">Zhongshania marina</name>
    <dbReference type="NCBI Taxonomy" id="2304603"/>
    <lineage>
        <taxon>Bacteria</taxon>
        <taxon>Pseudomonadati</taxon>
        <taxon>Pseudomonadota</taxon>
        <taxon>Gammaproteobacteria</taxon>
        <taxon>Cellvibrionales</taxon>
        <taxon>Spongiibacteraceae</taxon>
        <taxon>Zhongshania</taxon>
    </lineage>
</organism>
<name>A0A2S4HI95_9GAMM</name>
<proteinExistence type="predicted"/>
<dbReference type="EC" id="3.8.1.5" evidence="3"/>
<dbReference type="InterPro" id="IPR000639">
    <property type="entry name" value="Epox_hydrolase-like"/>
</dbReference>
<dbReference type="GO" id="GO:0004301">
    <property type="term" value="F:epoxide hydrolase activity"/>
    <property type="evidence" value="ECO:0007669"/>
    <property type="project" value="TreeGrafter"/>
</dbReference>
<comment type="caution">
    <text evidence="3">The sequence shown here is derived from an EMBL/GenBank/DDBJ whole genome shotgun (WGS) entry which is preliminary data.</text>
</comment>
<dbReference type="InterPro" id="IPR029058">
    <property type="entry name" value="AB_hydrolase_fold"/>
</dbReference>
<accession>A0A2S4HI95</accession>
<gene>
    <name evidence="3" type="ORF">C0068_05405</name>
</gene>
<evidence type="ECO:0000256" key="1">
    <source>
        <dbReference type="ARBA" id="ARBA00022801"/>
    </source>
</evidence>
<dbReference type="PRINTS" id="PR00111">
    <property type="entry name" value="ABHYDROLASE"/>
</dbReference>
<dbReference type="EMBL" id="PQGG01000012">
    <property type="protein sequence ID" value="POP53708.1"/>
    <property type="molecule type" value="Genomic_DNA"/>
</dbReference>
<dbReference type="GO" id="GO:0018786">
    <property type="term" value="F:haloalkane dehalogenase activity"/>
    <property type="evidence" value="ECO:0007669"/>
    <property type="project" value="UniProtKB-EC"/>
</dbReference>
<dbReference type="SUPFAM" id="SSF53474">
    <property type="entry name" value="alpha/beta-Hydrolases"/>
    <property type="match status" value="1"/>
</dbReference>
<sequence length="304" mass="33665">MTPLRTPDSCFENLPDYPFSPHYIEVDDTEGGSLRMHYVDEGSQTAPVILLMHGEPTWSYLYRKMISPLADAGFRVIAPDLIGFGRSDKPSERSDYSYQRHVNWVRDLLAQLDLQNITLFCQDWGGLIGLRLLAEEQNRFTRAIAANTMLPTGDHAPGDAFLQWQHLSQHIPVFTVGKIIAGACVKPVSAETIKAYDAPFPDESYKAGARQFPMLVPTSANDPAADANRAAWQVLSTMEKPFLTAFSDKDPITAAGEPLFRKLIPGTKGQAHTTIVDGGHFLQEDQSEELVEVILKFIADTATS</sequence>
<dbReference type="InterPro" id="IPR000073">
    <property type="entry name" value="AB_hydrolase_1"/>
</dbReference>
<dbReference type="PRINTS" id="PR00412">
    <property type="entry name" value="EPOXHYDRLASE"/>
</dbReference>
<evidence type="ECO:0000313" key="4">
    <source>
        <dbReference type="Proteomes" id="UP000237222"/>
    </source>
</evidence>
<dbReference type="Gene3D" id="3.40.50.1820">
    <property type="entry name" value="alpha/beta hydrolase"/>
    <property type="match status" value="1"/>
</dbReference>
<keyword evidence="1 3" id="KW-0378">Hydrolase</keyword>
<dbReference type="Proteomes" id="UP000237222">
    <property type="component" value="Unassembled WGS sequence"/>
</dbReference>